<keyword evidence="3" id="KW-1185">Reference proteome</keyword>
<evidence type="ECO:0000256" key="1">
    <source>
        <dbReference type="SAM" id="MobiDB-lite"/>
    </source>
</evidence>
<dbReference type="AlphaFoldDB" id="A0A1D3CUG5"/>
<feature type="compositionally biased region" description="Basic residues" evidence="1">
    <location>
        <begin position="151"/>
        <end position="162"/>
    </location>
</feature>
<comment type="caution">
    <text evidence="2">The sequence shown here is derived from an EMBL/GenBank/DDBJ whole genome shotgun (WGS) entry which is preliminary data.</text>
</comment>
<name>A0A1D3CUG5_9EIME</name>
<dbReference type="VEuPathDB" id="ToxoDB:LOC34622861"/>
<feature type="region of interest" description="Disordered" evidence="1">
    <location>
        <begin position="102"/>
        <end position="162"/>
    </location>
</feature>
<evidence type="ECO:0000313" key="2">
    <source>
        <dbReference type="EMBL" id="OEH74836.1"/>
    </source>
</evidence>
<proteinExistence type="predicted"/>
<feature type="compositionally biased region" description="Basic and acidic residues" evidence="1">
    <location>
        <begin position="118"/>
        <end position="139"/>
    </location>
</feature>
<gene>
    <name evidence="2" type="ORF">cyc_06769</name>
</gene>
<dbReference type="EMBL" id="JROU02001916">
    <property type="protein sequence ID" value="OEH74836.1"/>
    <property type="molecule type" value="Genomic_DNA"/>
</dbReference>
<evidence type="ECO:0000313" key="3">
    <source>
        <dbReference type="Proteomes" id="UP000095192"/>
    </source>
</evidence>
<dbReference type="InParanoid" id="A0A1D3CUG5"/>
<reference evidence="2 3" key="1">
    <citation type="journal article" date="2016" name="BMC Genomics">
        <title>Comparative genomics reveals Cyclospora cayetanensis possesses coccidia-like metabolism and invasion components but unique surface antigens.</title>
        <authorList>
            <person name="Liu S."/>
            <person name="Wang L."/>
            <person name="Zheng H."/>
            <person name="Xu Z."/>
            <person name="Roellig D.M."/>
            <person name="Li N."/>
            <person name="Frace M.A."/>
            <person name="Tang K."/>
            <person name="Arrowood M.J."/>
            <person name="Moss D.M."/>
            <person name="Zhang L."/>
            <person name="Feng Y."/>
            <person name="Xiao L."/>
        </authorList>
    </citation>
    <scope>NUCLEOTIDE SEQUENCE [LARGE SCALE GENOMIC DNA]</scope>
    <source>
        <strain evidence="2 3">CHN_HEN01</strain>
    </source>
</reference>
<sequence length="162" mass="17546">MLYEVLEPFPLPELQRLPLEDVLIDTMAALPAESSDASLFFLSQAQDPPDVGKAHEALCSMEASGKHRFFCESGTVAAYGILPAGMWAASLLVSDRQSVFECQRESPAASQRAGGEGRGGREEGRGGRGEEEEEGKKEEEEGGKEEEEGGRKRKGGKGRLFE</sequence>
<protein>
    <submittedName>
        <fullName evidence="2">Uncharacterized protein</fullName>
    </submittedName>
</protein>
<dbReference type="Proteomes" id="UP000095192">
    <property type="component" value="Unassembled WGS sequence"/>
</dbReference>
<dbReference type="VEuPathDB" id="ToxoDB:cyc_06769"/>
<organism evidence="2 3">
    <name type="scientific">Cyclospora cayetanensis</name>
    <dbReference type="NCBI Taxonomy" id="88456"/>
    <lineage>
        <taxon>Eukaryota</taxon>
        <taxon>Sar</taxon>
        <taxon>Alveolata</taxon>
        <taxon>Apicomplexa</taxon>
        <taxon>Conoidasida</taxon>
        <taxon>Coccidia</taxon>
        <taxon>Eucoccidiorida</taxon>
        <taxon>Eimeriorina</taxon>
        <taxon>Eimeriidae</taxon>
        <taxon>Cyclospora</taxon>
    </lineage>
</organism>
<accession>A0A1D3CUG5</accession>